<dbReference type="RefSeq" id="WP_174237788.1">
    <property type="nucleotide sequence ID" value="NZ_FQWD01000003.1"/>
</dbReference>
<feature type="transmembrane region" description="Helical" evidence="1">
    <location>
        <begin position="39"/>
        <end position="57"/>
    </location>
</feature>
<keyword evidence="1" id="KW-0472">Membrane</keyword>
<keyword evidence="3" id="KW-1185">Reference proteome</keyword>
<dbReference type="AlphaFoldDB" id="A0A1M5JUB9"/>
<accession>A0A1M5JUB9</accession>
<evidence type="ECO:0000256" key="1">
    <source>
        <dbReference type="SAM" id="Phobius"/>
    </source>
</evidence>
<protein>
    <submittedName>
        <fullName evidence="2">Uncharacterized protein</fullName>
    </submittedName>
</protein>
<organism evidence="2 3">
    <name type="scientific">Marisediminitalea aggregata</name>
    <dbReference type="NCBI Taxonomy" id="634436"/>
    <lineage>
        <taxon>Bacteria</taxon>
        <taxon>Pseudomonadati</taxon>
        <taxon>Pseudomonadota</taxon>
        <taxon>Gammaproteobacteria</taxon>
        <taxon>Alteromonadales</taxon>
        <taxon>Alteromonadaceae</taxon>
        <taxon>Marisediminitalea</taxon>
    </lineage>
</organism>
<evidence type="ECO:0000313" key="2">
    <source>
        <dbReference type="EMBL" id="SHG44118.1"/>
    </source>
</evidence>
<name>A0A1M5JUB9_9ALTE</name>
<dbReference type="Proteomes" id="UP000184520">
    <property type="component" value="Unassembled WGS sequence"/>
</dbReference>
<sequence length="58" mass="6667">MTVLIVIGILFLALAVVVPLLEKSNWRMSSEEQSKLSRWIWPLLMLLLLAQLIKMMVS</sequence>
<keyword evidence="1" id="KW-1133">Transmembrane helix</keyword>
<gene>
    <name evidence="2" type="ORF">SAMN05216361_2260</name>
</gene>
<keyword evidence="1" id="KW-0812">Transmembrane</keyword>
<proteinExistence type="predicted"/>
<evidence type="ECO:0000313" key="3">
    <source>
        <dbReference type="Proteomes" id="UP000184520"/>
    </source>
</evidence>
<dbReference type="EMBL" id="FQWD01000003">
    <property type="protein sequence ID" value="SHG44118.1"/>
    <property type="molecule type" value="Genomic_DNA"/>
</dbReference>
<reference evidence="3" key="1">
    <citation type="submission" date="2016-11" db="EMBL/GenBank/DDBJ databases">
        <authorList>
            <person name="Varghese N."/>
            <person name="Submissions S."/>
        </authorList>
    </citation>
    <scope>NUCLEOTIDE SEQUENCE [LARGE SCALE GENOMIC DNA]</scope>
    <source>
        <strain evidence="3">CGMCC 1.8995</strain>
    </source>
</reference>